<dbReference type="PANTHER" id="PTHR12125:SF12">
    <property type="entry name" value="F-BOX ONLY PROTEIN 6"/>
    <property type="match status" value="1"/>
</dbReference>
<accession>A0AA35KTJ1</accession>
<dbReference type="GO" id="GO:0031146">
    <property type="term" value="P:SCF-dependent proteasomal ubiquitin-dependent protein catabolic process"/>
    <property type="evidence" value="ECO:0007669"/>
    <property type="project" value="TreeGrafter"/>
</dbReference>
<organism evidence="3 4">
    <name type="scientific">Podarcis lilfordi</name>
    <name type="common">Lilford's wall lizard</name>
    <dbReference type="NCBI Taxonomy" id="74358"/>
    <lineage>
        <taxon>Eukaryota</taxon>
        <taxon>Metazoa</taxon>
        <taxon>Chordata</taxon>
        <taxon>Craniata</taxon>
        <taxon>Vertebrata</taxon>
        <taxon>Euteleostomi</taxon>
        <taxon>Lepidosauria</taxon>
        <taxon>Squamata</taxon>
        <taxon>Bifurcata</taxon>
        <taxon>Unidentata</taxon>
        <taxon>Episquamata</taxon>
        <taxon>Laterata</taxon>
        <taxon>Lacertibaenia</taxon>
        <taxon>Lacertidae</taxon>
        <taxon>Podarcis</taxon>
    </lineage>
</organism>
<gene>
    <name evidence="3" type="ORF">PODLI_1B020705</name>
</gene>
<dbReference type="PROSITE" id="PS50181">
    <property type="entry name" value="FBOX"/>
    <property type="match status" value="1"/>
</dbReference>
<dbReference type="PANTHER" id="PTHR12125">
    <property type="entry name" value="F-BOX ONLY PROTEIN 6-LIKE PROTEIN"/>
    <property type="match status" value="1"/>
</dbReference>
<dbReference type="EMBL" id="OX395133">
    <property type="protein sequence ID" value="CAI5782973.1"/>
    <property type="molecule type" value="Genomic_DNA"/>
</dbReference>
<dbReference type="GO" id="GO:0061630">
    <property type="term" value="F:ubiquitin protein ligase activity"/>
    <property type="evidence" value="ECO:0007669"/>
    <property type="project" value="TreeGrafter"/>
</dbReference>
<dbReference type="InterPro" id="IPR008979">
    <property type="entry name" value="Galactose-bd-like_sf"/>
</dbReference>
<sequence>MVSINDLPLEILLDVFDFFPSWHLLRCFRWVCCWWRDLVDSLNAQWKDKCRRAGYPIEMLTSPFPDWKVFYLLCKLQKNIVRNPFGKEEFLYWEIDKHQEHCWGVEELLADEYPHDNITKCFFAFNGPDTKIQRITLKDHGYTDELMDYVTPHIVVQDWSDVLYPNPRYNYRLTVKLLAEDFKALYTCYISNGEVIKDGTRNWKKTVYIFRNYPSGVRHIHFEHGVDYGKLANSSVIVGPNFP</sequence>
<evidence type="ECO:0000259" key="2">
    <source>
        <dbReference type="PROSITE" id="PS51114"/>
    </source>
</evidence>
<dbReference type="SUPFAM" id="SSF49785">
    <property type="entry name" value="Galactose-binding domain-like"/>
    <property type="match status" value="1"/>
</dbReference>
<evidence type="ECO:0000313" key="3">
    <source>
        <dbReference type="EMBL" id="CAI5782973.1"/>
    </source>
</evidence>
<reference evidence="3" key="1">
    <citation type="submission" date="2022-12" db="EMBL/GenBank/DDBJ databases">
        <authorList>
            <person name="Alioto T."/>
            <person name="Alioto T."/>
            <person name="Gomez Garrido J."/>
        </authorList>
    </citation>
    <scope>NUCLEOTIDE SEQUENCE</scope>
</reference>
<dbReference type="GO" id="GO:0006516">
    <property type="term" value="P:glycoprotein catabolic process"/>
    <property type="evidence" value="ECO:0007669"/>
    <property type="project" value="TreeGrafter"/>
</dbReference>
<dbReference type="GO" id="GO:0019005">
    <property type="term" value="C:SCF ubiquitin ligase complex"/>
    <property type="evidence" value="ECO:0007669"/>
    <property type="project" value="TreeGrafter"/>
</dbReference>
<evidence type="ECO:0000259" key="1">
    <source>
        <dbReference type="PROSITE" id="PS50181"/>
    </source>
</evidence>
<dbReference type="InterPro" id="IPR007397">
    <property type="entry name" value="F-box-assoc_dom"/>
</dbReference>
<dbReference type="Gene3D" id="2.60.120.260">
    <property type="entry name" value="Galactose-binding domain-like"/>
    <property type="match status" value="1"/>
</dbReference>
<dbReference type="InterPro" id="IPR039752">
    <property type="entry name" value="F-box_only"/>
</dbReference>
<dbReference type="InterPro" id="IPR001810">
    <property type="entry name" value="F-box_dom"/>
</dbReference>
<dbReference type="PROSITE" id="PS51114">
    <property type="entry name" value="FBA"/>
    <property type="match status" value="1"/>
</dbReference>
<dbReference type="SMART" id="SM01198">
    <property type="entry name" value="FBA"/>
    <property type="match status" value="1"/>
</dbReference>
<dbReference type="Proteomes" id="UP001178461">
    <property type="component" value="Chromosome 8"/>
</dbReference>
<dbReference type="FunFam" id="2.60.120.260:FF:000012">
    <property type="entry name" value="F-box only protein 2"/>
    <property type="match status" value="1"/>
</dbReference>
<feature type="domain" description="FBA" evidence="2">
    <location>
        <begin position="70"/>
        <end position="243"/>
    </location>
</feature>
<dbReference type="Pfam" id="PF04300">
    <property type="entry name" value="FBA"/>
    <property type="match status" value="1"/>
</dbReference>
<name>A0AA35KTJ1_9SAUR</name>
<protein>
    <submittedName>
        <fullName evidence="3">F-box only protein 44-like</fullName>
    </submittedName>
</protein>
<dbReference type="SUPFAM" id="SSF81383">
    <property type="entry name" value="F-box domain"/>
    <property type="match status" value="1"/>
</dbReference>
<dbReference type="GO" id="GO:0036503">
    <property type="term" value="P:ERAD pathway"/>
    <property type="evidence" value="ECO:0007669"/>
    <property type="project" value="TreeGrafter"/>
</dbReference>
<dbReference type="GO" id="GO:0005737">
    <property type="term" value="C:cytoplasm"/>
    <property type="evidence" value="ECO:0007669"/>
    <property type="project" value="TreeGrafter"/>
</dbReference>
<dbReference type="InterPro" id="IPR036047">
    <property type="entry name" value="F-box-like_dom_sf"/>
</dbReference>
<keyword evidence="4" id="KW-1185">Reference proteome</keyword>
<feature type="domain" description="F-box" evidence="1">
    <location>
        <begin position="1"/>
        <end position="49"/>
    </location>
</feature>
<proteinExistence type="predicted"/>
<evidence type="ECO:0000313" key="4">
    <source>
        <dbReference type="Proteomes" id="UP001178461"/>
    </source>
</evidence>
<dbReference type="AlphaFoldDB" id="A0AA35KTJ1"/>
<dbReference type="Gene3D" id="1.20.1280.50">
    <property type="match status" value="1"/>
</dbReference>